<evidence type="ECO:0000259" key="1">
    <source>
        <dbReference type="Pfam" id="PF08808"/>
    </source>
</evidence>
<reference evidence="3" key="1">
    <citation type="journal article" date="2019" name="Int. J. Syst. Evol. Microbiol.">
        <title>The Global Catalogue of Microorganisms (GCM) 10K type strain sequencing project: providing services to taxonomists for standard genome sequencing and annotation.</title>
        <authorList>
            <consortium name="The Broad Institute Genomics Platform"/>
            <consortium name="The Broad Institute Genome Sequencing Center for Infectious Disease"/>
            <person name="Wu L."/>
            <person name="Ma J."/>
        </authorList>
    </citation>
    <scope>NUCLEOTIDE SEQUENCE [LARGE SCALE GENOMIC DNA]</scope>
    <source>
        <strain evidence="3">CGMCC 1.12702</strain>
    </source>
</reference>
<proteinExistence type="predicted"/>
<evidence type="ECO:0000313" key="2">
    <source>
        <dbReference type="EMBL" id="MFD1949904.1"/>
    </source>
</evidence>
<dbReference type="EMBL" id="JBHUGS010000001">
    <property type="protein sequence ID" value="MFD1949904.1"/>
    <property type="molecule type" value="Genomic_DNA"/>
</dbReference>
<sequence>MSFAISSVKDRILYRATSLKYYSTGLASIGARKSAGRFNRHGQSAMYLSFEPETALKEYWNGTIRPVVTIPVNFSSERLVDLRGGVSGMDSHWIDWVCAWKDARELFDNGDKTADCSSWKCFDDVIKRNMNGIIYPSQQNSTGTNLVLFPEHAILNTWIYTPVDPGSEIADANPVDLS</sequence>
<accession>A0ABW4TTD3</accession>
<comment type="caution">
    <text evidence="2">The sequence shown here is derived from an EMBL/GenBank/DDBJ whole genome shotgun (WGS) entry which is preliminary data.</text>
</comment>
<dbReference type="InterPro" id="IPR014914">
    <property type="entry name" value="RES_dom"/>
</dbReference>
<dbReference type="RefSeq" id="WP_380927612.1">
    <property type="nucleotide sequence ID" value="NZ_JBHUGS010000001.1"/>
</dbReference>
<dbReference type="Proteomes" id="UP001597400">
    <property type="component" value="Unassembled WGS sequence"/>
</dbReference>
<dbReference type="Pfam" id="PF08808">
    <property type="entry name" value="RES"/>
    <property type="match status" value="1"/>
</dbReference>
<feature type="domain" description="RES" evidence="1">
    <location>
        <begin position="13"/>
        <end position="152"/>
    </location>
</feature>
<evidence type="ECO:0000313" key="3">
    <source>
        <dbReference type="Proteomes" id="UP001597400"/>
    </source>
</evidence>
<name>A0ABW4TTD3_9SPHN</name>
<protein>
    <submittedName>
        <fullName evidence="2">RES family NAD+ phosphorylase</fullName>
    </submittedName>
</protein>
<organism evidence="2 3">
    <name type="scientific">Sphingomonas arantia</name>
    <dbReference type="NCBI Taxonomy" id="1460676"/>
    <lineage>
        <taxon>Bacteria</taxon>
        <taxon>Pseudomonadati</taxon>
        <taxon>Pseudomonadota</taxon>
        <taxon>Alphaproteobacteria</taxon>
        <taxon>Sphingomonadales</taxon>
        <taxon>Sphingomonadaceae</taxon>
        <taxon>Sphingomonas</taxon>
    </lineage>
</organism>
<gene>
    <name evidence="2" type="ORF">ACFSGX_03860</name>
</gene>
<keyword evidence="3" id="KW-1185">Reference proteome</keyword>